<keyword evidence="2" id="KW-1185">Reference proteome</keyword>
<dbReference type="AlphaFoldDB" id="A0AAV1ZEU0"/>
<evidence type="ECO:0000313" key="1">
    <source>
        <dbReference type="EMBL" id="CAL1269561.1"/>
    </source>
</evidence>
<protein>
    <submittedName>
        <fullName evidence="1">Uncharacterized protein</fullName>
    </submittedName>
</protein>
<evidence type="ECO:0000313" key="2">
    <source>
        <dbReference type="Proteomes" id="UP001497382"/>
    </source>
</evidence>
<accession>A0AAV1ZEU0</accession>
<proteinExistence type="predicted"/>
<reference evidence="1 2" key="1">
    <citation type="submission" date="2024-04" db="EMBL/GenBank/DDBJ databases">
        <authorList>
            <person name="Rising A."/>
            <person name="Reimegard J."/>
            <person name="Sonavane S."/>
            <person name="Akerstrom W."/>
            <person name="Nylinder S."/>
            <person name="Hedman E."/>
            <person name="Kallberg Y."/>
        </authorList>
    </citation>
    <scope>NUCLEOTIDE SEQUENCE [LARGE SCALE GENOMIC DNA]</scope>
</reference>
<sequence length="75" mass="8103">MTDKQMGGGWCKAKKKSQNVGRNLIKISLLGSRGLLKSLFPLLTQASSSTLLTRPKREDDILSVVLYGGGTTVTH</sequence>
<comment type="caution">
    <text evidence="1">The sequence shown here is derived from an EMBL/GenBank/DDBJ whole genome shotgun (WGS) entry which is preliminary data.</text>
</comment>
<organism evidence="1 2">
    <name type="scientific">Larinioides sclopetarius</name>
    <dbReference type="NCBI Taxonomy" id="280406"/>
    <lineage>
        <taxon>Eukaryota</taxon>
        <taxon>Metazoa</taxon>
        <taxon>Ecdysozoa</taxon>
        <taxon>Arthropoda</taxon>
        <taxon>Chelicerata</taxon>
        <taxon>Arachnida</taxon>
        <taxon>Araneae</taxon>
        <taxon>Araneomorphae</taxon>
        <taxon>Entelegynae</taxon>
        <taxon>Araneoidea</taxon>
        <taxon>Araneidae</taxon>
        <taxon>Larinioides</taxon>
    </lineage>
</organism>
<name>A0AAV1ZEU0_9ARAC</name>
<dbReference type="EMBL" id="CAXIEN010000042">
    <property type="protein sequence ID" value="CAL1269561.1"/>
    <property type="molecule type" value="Genomic_DNA"/>
</dbReference>
<dbReference type="Proteomes" id="UP001497382">
    <property type="component" value="Unassembled WGS sequence"/>
</dbReference>
<gene>
    <name evidence="1" type="ORF">LARSCL_LOCUS4816</name>
</gene>